<dbReference type="Proteomes" id="UP001251849">
    <property type="component" value="Unassembled WGS sequence"/>
</dbReference>
<dbReference type="SUPFAM" id="SSF51261">
    <property type="entry name" value="Duplicated hybrid motif"/>
    <property type="match status" value="1"/>
</dbReference>
<dbReference type="Pfam" id="PF01551">
    <property type="entry name" value="Peptidase_M23"/>
    <property type="match status" value="1"/>
</dbReference>
<dbReference type="InterPro" id="IPR011055">
    <property type="entry name" value="Dup_hybrid_motif"/>
</dbReference>
<feature type="signal peptide" evidence="1">
    <location>
        <begin position="1"/>
        <end position="27"/>
    </location>
</feature>
<comment type="caution">
    <text evidence="3">The sequence shown here is derived from an EMBL/GenBank/DDBJ whole genome shotgun (WGS) entry which is preliminary data.</text>
</comment>
<name>A0ABU3GEV5_9MICO</name>
<dbReference type="PANTHER" id="PTHR21666">
    <property type="entry name" value="PEPTIDASE-RELATED"/>
    <property type="match status" value="1"/>
</dbReference>
<dbReference type="PANTHER" id="PTHR21666:SF270">
    <property type="entry name" value="MUREIN HYDROLASE ACTIVATOR ENVC"/>
    <property type="match status" value="1"/>
</dbReference>
<proteinExistence type="predicted"/>
<dbReference type="InterPro" id="IPR050570">
    <property type="entry name" value="Cell_wall_metabolism_enzyme"/>
</dbReference>
<keyword evidence="4" id="KW-1185">Reference proteome</keyword>
<evidence type="ECO:0000313" key="3">
    <source>
        <dbReference type="EMBL" id="MDT3317250.1"/>
    </source>
</evidence>
<feature type="domain" description="M23ase beta-sheet core" evidence="2">
    <location>
        <begin position="58"/>
        <end position="149"/>
    </location>
</feature>
<evidence type="ECO:0000259" key="2">
    <source>
        <dbReference type="Pfam" id="PF01551"/>
    </source>
</evidence>
<dbReference type="InterPro" id="IPR016047">
    <property type="entry name" value="M23ase_b-sheet_dom"/>
</dbReference>
<gene>
    <name evidence="3" type="ORF">Q9S71_10510</name>
</gene>
<evidence type="ECO:0000256" key="1">
    <source>
        <dbReference type="SAM" id="SignalP"/>
    </source>
</evidence>
<protein>
    <submittedName>
        <fullName evidence="3">Peptidoglycan DD-metalloendopeptidase family protein</fullName>
    </submittedName>
</protein>
<reference evidence="3 4" key="1">
    <citation type="submission" date="2023-08" db="EMBL/GenBank/DDBJ databases">
        <title>Microbacterium aquilitoris sp. nov. and Microbacterium gwkjibeachense sp. nov., isolated from beach.</title>
        <authorList>
            <person name="Lee S.D."/>
            <person name="Yang H."/>
            <person name="Kim I."/>
        </authorList>
    </citation>
    <scope>NUCLEOTIDE SEQUENCE [LARGE SCALE GENOMIC DNA]</scope>
    <source>
        <strain evidence="3 4">KSW4-11</strain>
    </source>
</reference>
<keyword evidence="1" id="KW-0732">Signal</keyword>
<dbReference type="EMBL" id="JAUZVV010000002">
    <property type="protein sequence ID" value="MDT3317250.1"/>
    <property type="molecule type" value="Genomic_DNA"/>
</dbReference>
<accession>A0ABU3GEV5</accession>
<evidence type="ECO:0000313" key="4">
    <source>
        <dbReference type="Proteomes" id="UP001251849"/>
    </source>
</evidence>
<organism evidence="3 4">
    <name type="scientific">Microbacterium gawkjiense</name>
    <dbReference type="NCBI Taxonomy" id="3067309"/>
    <lineage>
        <taxon>Bacteria</taxon>
        <taxon>Bacillati</taxon>
        <taxon>Actinomycetota</taxon>
        <taxon>Actinomycetes</taxon>
        <taxon>Micrococcales</taxon>
        <taxon>Microbacteriaceae</taxon>
        <taxon>Microbacterium</taxon>
    </lineage>
</organism>
<feature type="chain" id="PRO_5045764179" evidence="1">
    <location>
        <begin position="28"/>
        <end position="165"/>
    </location>
</feature>
<dbReference type="Gene3D" id="2.70.70.10">
    <property type="entry name" value="Glucose Permease (Domain IIA)"/>
    <property type="match status" value="1"/>
</dbReference>
<sequence>MPSIRRVTLALVAAATLVLLTPLRVDAVPDGGPDWRLPAEGASVVAPFEAPAHDYGAGHRGIDIGPMAGPVVAPAAGVVAFAGTVVDRGVVTIDHGGGWVTSVEPIAPSVAVGVMVDAGDPIGTVSTGGHAPAGTLHVGVRLDGEYVNPLLLLGRVPRAILLPCC</sequence>
<dbReference type="RefSeq" id="WP_311862265.1">
    <property type="nucleotide sequence ID" value="NZ_JAUZVV010000002.1"/>
</dbReference>